<proteinExistence type="predicted"/>
<evidence type="ECO:0000313" key="2">
    <source>
        <dbReference type="EMBL" id="MCL6697846.1"/>
    </source>
</evidence>
<organism evidence="2 3">
    <name type="scientific">Sphingomonas caseinilyticus</name>
    <dbReference type="NCBI Taxonomy" id="2908205"/>
    <lineage>
        <taxon>Bacteria</taxon>
        <taxon>Pseudomonadati</taxon>
        <taxon>Pseudomonadota</taxon>
        <taxon>Alphaproteobacteria</taxon>
        <taxon>Sphingomonadales</taxon>
        <taxon>Sphingomonadaceae</taxon>
        <taxon>Sphingomonas</taxon>
    </lineage>
</organism>
<keyword evidence="3" id="KW-1185">Reference proteome</keyword>
<sequence length="72" mass="7844">MIAALLSVLLITSESAAGTAVTPPAPPANEVVEAEKKICKRQPVTGQIQGTKRVCMTAEQWKRVQEATQRRR</sequence>
<accession>A0ABT0RSM3</accession>
<comment type="caution">
    <text evidence="2">The sequence shown here is derived from an EMBL/GenBank/DDBJ whole genome shotgun (WGS) entry which is preliminary data.</text>
</comment>
<dbReference type="RefSeq" id="WP_249903194.1">
    <property type="nucleotide sequence ID" value="NZ_JAMGBA010000001.1"/>
</dbReference>
<reference evidence="2 3" key="1">
    <citation type="submission" date="2022-05" db="EMBL/GenBank/DDBJ databases">
        <authorList>
            <person name="Jo J.-H."/>
            <person name="Im W.-T."/>
        </authorList>
    </citation>
    <scope>NUCLEOTIDE SEQUENCE [LARGE SCALE GENOMIC DNA]</scope>
    <source>
        <strain evidence="2 3">NSE70-1</strain>
    </source>
</reference>
<dbReference type="EMBL" id="JAMGBA010000001">
    <property type="protein sequence ID" value="MCL6697846.1"/>
    <property type="molecule type" value="Genomic_DNA"/>
</dbReference>
<dbReference type="Proteomes" id="UP001203410">
    <property type="component" value="Unassembled WGS sequence"/>
</dbReference>
<gene>
    <name evidence="2" type="ORF">LZ496_03480</name>
</gene>
<evidence type="ECO:0000256" key="1">
    <source>
        <dbReference type="SAM" id="SignalP"/>
    </source>
</evidence>
<protein>
    <recommendedName>
        <fullName evidence="4">Secreted protein</fullName>
    </recommendedName>
</protein>
<name>A0ABT0RSM3_9SPHN</name>
<evidence type="ECO:0000313" key="3">
    <source>
        <dbReference type="Proteomes" id="UP001203410"/>
    </source>
</evidence>
<keyword evidence="1" id="KW-0732">Signal</keyword>
<feature type="chain" id="PRO_5046113660" description="Secreted protein" evidence="1">
    <location>
        <begin position="17"/>
        <end position="72"/>
    </location>
</feature>
<feature type="signal peptide" evidence="1">
    <location>
        <begin position="1"/>
        <end position="16"/>
    </location>
</feature>
<evidence type="ECO:0008006" key="4">
    <source>
        <dbReference type="Google" id="ProtNLM"/>
    </source>
</evidence>